<dbReference type="EMBL" id="VZRS01000717">
    <property type="protein sequence ID" value="NWW56111.1"/>
    <property type="molecule type" value="Genomic_DNA"/>
</dbReference>
<evidence type="ECO:0000313" key="2">
    <source>
        <dbReference type="Proteomes" id="UP000542689"/>
    </source>
</evidence>
<dbReference type="Proteomes" id="UP000542689">
    <property type="component" value="Unassembled WGS sequence"/>
</dbReference>
<reference evidence="1 2" key="1">
    <citation type="submission" date="2019-09" db="EMBL/GenBank/DDBJ databases">
        <title>Bird 10,000 Genomes (B10K) Project - Family phase.</title>
        <authorList>
            <person name="Zhang G."/>
        </authorList>
    </citation>
    <scope>NUCLEOTIDE SEQUENCE [LARGE SCALE GENOMIC DNA]</scope>
    <source>
        <strain evidence="1">B10K-DU-029-41</strain>
        <tissue evidence="1">Liver</tissue>
    </source>
</reference>
<feature type="non-terminal residue" evidence="1">
    <location>
        <position position="1"/>
    </location>
</feature>
<dbReference type="InterPro" id="IPR040879">
    <property type="entry name" value="Spt46-like"/>
</dbReference>
<protein>
    <submittedName>
        <fullName evidence="1">SPT46 protein</fullName>
    </submittedName>
</protein>
<sequence length="80" mass="8789">ASSRASIIVQDKLSASQCQPVLQHGYQCTLCCHIFPTPRSVMTQIQHSSREGYSCKGFYCRSKALGEQELKAREAAAPTV</sequence>
<dbReference type="Pfam" id="PF17734">
    <property type="entry name" value="Spt46"/>
    <property type="match status" value="1"/>
</dbReference>
<gene>
    <name evidence="1" type="primary">Spata46</name>
    <name evidence="1" type="ORF">IFRKOW_R01396</name>
</gene>
<organism evidence="1 2">
    <name type="scientific">Ifrita kowaldi</name>
    <name type="common">blue-capped ifrita</name>
    <dbReference type="NCBI Taxonomy" id="461245"/>
    <lineage>
        <taxon>Eukaryota</taxon>
        <taxon>Metazoa</taxon>
        <taxon>Chordata</taxon>
        <taxon>Craniata</taxon>
        <taxon>Vertebrata</taxon>
        <taxon>Euteleostomi</taxon>
        <taxon>Archelosauria</taxon>
        <taxon>Archosauria</taxon>
        <taxon>Dinosauria</taxon>
        <taxon>Saurischia</taxon>
        <taxon>Theropoda</taxon>
        <taxon>Coelurosauria</taxon>
        <taxon>Aves</taxon>
        <taxon>Neognathae</taxon>
        <taxon>Neoaves</taxon>
        <taxon>Telluraves</taxon>
        <taxon>Australaves</taxon>
        <taxon>Passeriformes</taxon>
        <taxon>Corvoidea</taxon>
        <taxon>Cinclosomatidae</taxon>
        <taxon>Ifrita</taxon>
    </lineage>
</organism>
<dbReference type="AlphaFoldDB" id="A0A7K6P484"/>
<name>A0A7K6P484_9CORV</name>
<comment type="caution">
    <text evidence="1">The sequence shown here is derived from an EMBL/GenBank/DDBJ whole genome shotgun (WGS) entry which is preliminary data.</text>
</comment>
<accession>A0A7K6P484</accession>
<feature type="non-terminal residue" evidence="1">
    <location>
        <position position="80"/>
    </location>
</feature>
<keyword evidence="2" id="KW-1185">Reference proteome</keyword>
<proteinExistence type="predicted"/>
<evidence type="ECO:0000313" key="1">
    <source>
        <dbReference type="EMBL" id="NWW56111.1"/>
    </source>
</evidence>